<evidence type="ECO:0000313" key="2">
    <source>
        <dbReference type="Proteomes" id="UP000267448"/>
    </source>
</evidence>
<keyword evidence="2" id="KW-1185">Reference proteome</keyword>
<organism evidence="1 2">
    <name type="scientific">Shewanella canadensis</name>
    <dbReference type="NCBI Taxonomy" id="271096"/>
    <lineage>
        <taxon>Bacteria</taxon>
        <taxon>Pseudomonadati</taxon>
        <taxon>Pseudomonadota</taxon>
        <taxon>Gammaproteobacteria</taxon>
        <taxon>Alteromonadales</taxon>
        <taxon>Shewanellaceae</taxon>
        <taxon>Shewanella</taxon>
    </lineage>
</organism>
<dbReference type="Proteomes" id="UP000267448">
    <property type="component" value="Unassembled WGS sequence"/>
</dbReference>
<evidence type="ECO:0000313" key="1">
    <source>
        <dbReference type="EMBL" id="RTR38981.1"/>
    </source>
</evidence>
<dbReference type="RefSeq" id="WP_126519861.1">
    <property type="nucleotide sequence ID" value="NZ_RXNU01000004.1"/>
</dbReference>
<reference evidence="1 2" key="1">
    <citation type="submission" date="2018-12" db="EMBL/GenBank/DDBJ databases">
        <authorList>
            <person name="Yu L."/>
        </authorList>
    </citation>
    <scope>NUCLEOTIDE SEQUENCE [LARGE SCALE GENOMIC DNA]</scope>
    <source>
        <strain evidence="1 2">HAW-EB2</strain>
    </source>
</reference>
<dbReference type="EMBL" id="RXNU01000004">
    <property type="protein sequence ID" value="RTR38981.1"/>
    <property type="molecule type" value="Genomic_DNA"/>
</dbReference>
<dbReference type="AlphaFoldDB" id="A0A431WTS6"/>
<protein>
    <submittedName>
        <fullName evidence="1">Uncharacterized protein</fullName>
    </submittedName>
</protein>
<accession>A0A431WTS6</accession>
<gene>
    <name evidence="1" type="ORF">EKG38_08590</name>
</gene>
<comment type="caution">
    <text evidence="1">The sequence shown here is derived from an EMBL/GenBank/DDBJ whole genome shotgun (WGS) entry which is preliminary data.</text>
</comment>
<proteinExistence type="predicted"/>
<sequence>MKAFTDEDKEAIFNGAAPKFAHPSCENNGNLFSEPGSNPNIRPTPKYYDINGQIINDWEEEQQKIDLQL</sequence>
<name>A0A431WTS6_9GAMM</name>